<reference evidence="1" key="1">
    <citation type="submission" date="2020-06" db="EMBL/GenBank/DDBJ databases">
        <authorList>
            <person name="Li T."/>
            <person name="Hu X."/>
            <person name="Zhang T."/>
            <person name="Song X."/>
            <person name="Zhang H."/>
            <person name="Dai N."/>
            <person name="Sheng W."/>
            <person name="Hou X."/>
            <person name="Wei L."/>
        </authorList>
    </citation>
    <scope>NUCLEOTIDE SEQUENCE</scope>
    <source>
        <strain evidence="1">3651</strain>
        <tissue evidence="1">Leaf</tissue>
    </source>
</reference>
<reference evidence="1" key="2">
    <citation type="journal article" date="2024" name="Plant">
        <title>Genomic evolution and insights into agronomic trait innovations of Sesamum species.</title>
        <authorList>
            <person name="Miao H."/>
            <person name="Wang L."/>
            <person name="Qu L."/>
            <person name="Liu H."/>
            <person name="Sun Y."/>
            <person name="Le M."/>
            <person name="Wang Q."/>
            <person name="Wei S."/>
            <person name="Zheng Y."/>
            <person name="Lin W."/>
            <person name="Duan Y."/>
            <person name="Cao H."/>
            <person name="Xiong S."/>
            <person name="Wang X."/>
            <person name="Wei L."/>
            <person name="Li C."/>
            <person name="Ma Q."/>
            <person name="Ju M."/>
            <person name="Zhao R."/>
            <person name="Li G."/>
            <person name="Mu C."/>
            <person name="Tian Q."/>
            <person name="Mei H."/>
            <person name="Zhang T."/>
            <person name="Gao T."/>
            <person name="Zhang H."/>
        </authorList>
    </citation>
    <scope>NUCLEOTIDE SEQUENCE</scope>
    <source>
        <strain evidence="1">3651</strain>
    </source>
</reference>
<gene>
    <name evidence="1" type="ORF">Salat_1108500</name>
</gene>
<comment type="caution">
    <text evidence="1">The sequence shown here is derived from an EMBL/GenBank/DDBJ whole genome shotgun (WGS) entry which is preliminary data.</text>
</comment>
<dbReference type="AlphaFoldDB" id="A0AAE1YNW0"/>
<dbReference type="EMBL" id="JACGWO010000003">
    <property type="protein sequence ID" value="KAK4433462.1"/>
    <property type="molecule type" value="Genomic_DNA"/>
</dbReference>
<dbReference type="Proteomes" id="UP001293254">
    <property type="component" value="Unassembled WGS sequence"/>
</dbReference>
<name>A0AAE1YNW0_9LAMI</name>
<protein>
    <submittedName>
        <fullName evidence="1">Uncharacterized protein</fullName>
    </submittedName>
</protein>
<keyword evidence="2" id="KW-1185">Reference proteome</keyword>
<evidence type="ECO:0000313" key="1">
    <source>
        <dbReference type="EMBL" id="KAK4433462.1"/>
    </source>
</evidence>
<proteinExistence type="predicted"/>
<accession>A0AAE1YNW0</accession>
<sequence length="127" mass="13965">MHYMVKCSFCEGSGHNKKGCDIRKEAKDYVASLDAENETHNENVEEENVDGARKLTIQAPAPLHPTINIRAPPPVTPNHHPLPHFTGLVATQAIGSNLPTFVKGGKKYVTLNNVTSAVEVHSDRWEV</sequence>
<organism evidence="1 2">
    <name type="scientific">Sesamum alatum</name>
    <dbReference type="NCBI Taxonomy" id="300844"/>
    <lineage>
        <taxon>Eukaryota</taxon>
        <taxon>Viridiplantae</taxon>
        <taxon>Streptophyta</taxon>
        <taxon>Embryophyta</taxon>
        <taxon>Tracheophyta</taxon>
        <taxon>Spermatophyta</taxon>
        <taxon>Magnoliopsida</taxon>
        <taxon>eudicotyledons</taxon>
        <taxon>Gunneridae</taxon>
        <taxon>Pentapetalae</taxon>
        <taxon>asterids</taxon>
        <taxon>lamiids</taxon>
        <taxon>Lamiales</taxon>
        <taxon>Pedaliaceae</taxon>
        <taxon>Sesamum</taxon>
    </lineage>
</organism>
<evidence type="ECO:0000313" key="2">
    <source>
        <dbReference type="Proteomes" id="UP001293254"/>
    </source>
</evidence>